<comment type="similarity">
    <text evidence="1">Belongs to the LysR transcriptional regulatory family.</text>
</comment>
<feature type="domain" description="HTH lysR-type" evidence="5">
    <location>
        <begin position="1"/>
        <end position="57"/>
    </location>
</feature>
<dbReference type="RefSeq" id="WP_231823134.1">
    <property type="nucleotide sequence ID" value="NZ_JAJPDE010000041.1"/>
</dbReference>
<dbReference type="EMBL" id="JAJPDE010000041">
    <property type="protein sequence ID" value="MCD7130240.1"/>
    <property type="molecule type" value="Genomic_DNA"/>
</dbReference>
<evidence type="ECO:0000256" key="3">
    <source>
        <dbReference type="ARBA" id="ARBA00023125"/>
    </source>
</evidence>
<reference evidence="6 7" key="1">
    <citation type="submission" date="2021-12" db="EMBL/GenBank/DDBJ databases">
        <title>A phylogenomic analysis of Limosilactobacillus reuteri reveals ancient and stable evolutionary relationships with rodents and birds and zoonotic transmission to humans.</title>
        <authorList>
            <person name="Li F."/>
            <person name="Li X."/>
            <person name="Cheng C."/>
            <person name="Tollenaar S."/>
            <person name="Zhang J.S."/>
            <person name="Simpson D."/>
            <person name="Tasseva G."/>
            <person name="Perez-Munoz M.E."/>
            <person name="Frese S."/>
            <person name="Gaenzle M.G."/>
            <person name="Walter J."/>
            <person name="Zheng J."/>
        </authorList>
    </citation>
    <scope>NUCLEOTIDE SEQUENCE [LARGE SCALE GENOMIC DNA]</scope>
    <source>
        <strain evidence="6 7">BG-MG3-B</strain>
    </source>
</reference>
<evidence type="ECO:0000256" key="4">
    <source>
        <dbReference type="ARBA" id="ARBA00023163"/>
    </source>
</evidence>
<proteinExistence type="inferred from homology"/>
<dbReference type="PROSITE" id="PS50931">
    <property type="entry name" value="HTH_LYSR"/>
    <property type="match status" value="1"/>
</dbReference>
<evidence type="ECO:0000313" key="7">
    <source>
        <dbReference type="Proteomes" id="UP001199710"/>
    </source>
</evidence>
<dbReference type="Gene3D" id="3.40.190.290">
    <property type="match status" value="1"/>
</dbReference>
<keyword evidence="3" id="KW-0238">DNA-binding</keyword>
<evidence type="ECO:0000313" key="6">
    <source>
        <dbReference type="EMBL" id="MCD7130240.1"/>
    </source>
</evidence>
<dbReference type="InterPro" id="IPR036390">
    <property type="entry name" value="WH_DNA-bd_sf"/>
</dbReference>
<keyword evidence="4" id="KW-0804">Transcription</keyword>
<gene>
    <name evidence="6" type="ORF">LTY36_03350</name>
</gene>
<dbReference type="Pfam" id="PF03466">
    <property type="entry name" value="LysR_substrate"/>
    <property type="match status" value="1"/>
</dbReference>
<evidence type="ECO:0000256" key="2">
    <source>
        <dbReference type="ARBA" id="ARBA00023015"/>
    </source>
</evidence>
<keyword evidence="2" id="KW-0805">Transcription regulation</keyword>
<name>A0ABS8R9S7_9LACO</name>
<dbReference type="SUPFAM" id="SSF46785">
    <property type="entry name" value="Winged helix' DNA-binding domain"/>
    <property type="match status" value="1"/>
</dbReference>
<dbReference type="Pfam" id="PF00126">
    <property type="entry name" value="HTH_1"/>
    <property type="match status" value="1"/>
</dbReference>
<sequence length="302" mass="35437">MDLEHRYFYEVCQTRNMTKAAKNLYISEPTLSTAIKKLEQKLGLQLFNRQTNPLTLTDAGQLFLNATNKIRLTEQDFNHQLQDYKKLKHQTLHVGTSQYFNSYYLPSVLKDFYRLYPDVNVSIIERNTQLLKREVKVGNVDIAIHCGKQDDSLRHWAVQSDKILLAIPKNFISDSEYQQARAFMVEHKFNGIPNFLKKLPFITLSPTNDLTMLIDQLCDQLNFYPHSILEAYQLETAFHMAFSGLGATFITKQIKNFFDSTDNLYYLNISSPVTSREYYAYIRNNAYQSNYMKQFIRLLKRK</sequence>
<dbReference type="CDD" id="cd05466">
    <property type="entry name" value="PBP2_LTTR_substrate"/>
    <property type="match status" value="1"/>
</dbReference>
<dbReference type="InterPro" id="IPR000847">
    <property type="entry name" value="LysR_HTH_N"/>
</dbReference>
<protein>
    <submittedName>
        <fullName evidence="6">LysR family transcriptional regulator</fullName>
    </submittedName>
</protein>
<comment type="caution">
    <text evidence="6">The sequence shown here is derived from an EMBL/GenBank/DDBJ whole genome shotgun (WGS) entry which is preliminary data.</text>
</comment>
<keyword evidence="7" id="KW-1185">Reference proteome</keyword>
<dbReference type="PANTHER" id="PTHR30419">
    <property type="entry name" value="HTH-TYPE TRANSCRIPTIONAL REGULATOR YBHD"/>
    <property type="match status" value="1"/>
</dbReference>
<dbReference type="Proteomes" id="UP001199710">
    <property type="component" value="Unassembled WGS sequence"/>
</dbReference>
<dbReference type="InterPro" id="IPR036388">
    <property type="entry name" value="WH-like_DNA-bd_sf"/>
</dbReference>
<dbReference type="InterPro" id="IPR050950">
    <property type="entry name" value="HTH-type_LysR_regulators"/>
</dbReference>
<dbReference type="SUPFAM" id="SSF53850">
    <property type="entry name" value="Periplasmic binding protein-like II"/>
    <property type="match status" value="1"/>
</dbReference>
<dbReference type="Gene3D" id="1.10.10.10">
    <property type="entry name" value="Winged helix-like DNA-binding domain superfamily/Winged helix DNA-binding domain"/>
    <property type="match status" value="1"/>
</dbReference>
<organism evidence="6 7">
    <name type="scientific">Limosilactobacillus agrestis</name>
    <dbReference type="NCBI Taxonomy" id="2759748"/>
    <lineage>
        <taxon>Bacteria</taxon>
        <taxon>Bacillati</taxon>
        <taxon>Bacillota</taxon>
        <taxon>Bacilli</taxon>
        <taxon>Lactobacillales</taxon>
        <taxon>Lactobacillaceae</taxon>
        <taxon>Limosilactobacillus</taxon>
    </lineage>
</organism>
<dbReference type="PRINTS" id="PR00039">
    <property type="entry name" value="HTHLYSR"/>
</dbReference>
<accession>A0ABS8R9S7</accession>
<evidence type="ECO:0000256" key="1">
    <source>
        <dbReference type="ARBA" id="ARBA00009437"/>
    </source>
</evidence>
<dbReference type="InterPro" id="IPR005119">
    <property type="entry name" value="LysR_subst-bd"/>
</dbReference>
<evidence type="ECO:0000259" key="5">
    <source>
        <dbReference type="PROSITE" id="PS50931"/>
    </source>
</evidence>